<dbReference type="InterPro" id="IPR003599">
    <property type="entry name" value="Ig_sub"/>
</dbReference>
<organism evidence="5 6">
    <name type="scientific">Pleurodeles waltl</name>
    <name type="common">Iberian ribbed newt</name>
    <dbReference type="NCBI Taxonomy" id="8319"/>
    <lineage>
        <taxon>Eukaryota</taxon>
        <taxon>Metazoa</taxon>
        <taxon>Chordata</taxon>
        <taxon>Craniata</taxon>
        <taxon>Vertebrata</taxon>
        <taxon>Euteleostomi</taxon>
        <taxon>Amphibia</taxon>
        <taxon>Batrachia</taxon>
        <taxon>Caudata</taxon>
        <taxon>Salamandroidea</taxon>
        <taxon>Salamandridae</taxon>
        <taxon>Pleurodelinae</taxon>
        <taxon>Pleurodeles</taxon>
    </lineage>
</organism>
<dbReference type="InterPro" id="IPR013783">
    <property type="entry name" value="Ig-like_fold"/>
</dbReference>
<feature type="domain" description="Ig-like" evidence="4">
    <location>
        <begin position="351"/>
        <end position="420"/>
    </location>
</feature>
<dbReference type="EMBL" id="JANPWB010000010">
    <property type="protein sequence ID" value="KAJ1137496.1"/>
    <property type="molecule type" value="Genomic_DNA"/>
</dbReference>
<dbReference type="GO" id="GO:0007166">
    <property type="term" value="P:cell surface receptor signaling pathway"/>
    <property type="evidence" value="ECO:0007669"/>
    <property type="project" value="TreeGrafter"/>
</dbReference>
<feature type="domain" description="Ig-like" evidence="4">
    <location>
        <begin position="62"/>
        <end position="127"/>
    </location>
</feature>
<evidence type="ECO:0000313" key="5">
    <source>
        <dbReference type="EMBL" id="KAJ1137496.1"/>
    </source>
</evidence>
<feature type="domain" description="Ig-like" evidence="4">
    <location>
        <begin position="157"/>
        <end position="225"/>
    </location>
</feature>
<evidence type="ECO:0000313" key="6">
    <source>
        <dbReference type="Proteomes" id="UP001066276"/>
    </source>
</evidence>
<gene>
    <name evidence="5" type="ORF">NDU88_003894</name>
</gene>
<keyword evidence="3" id="KW-0812">Transmembrane</keyword>
<evidence type="ECO:0000256" key="1">
    <source>
        <dbReference type="ARBA" id="ARBA00022729"/>
    </source>
</evidence>
<dbReference type="Gene3D" id="2.60.40.10">
    <property type="entry name" value="Immunoglobulins"/>
    <property type="match status" value="4"/>
</dbReference>
<dbReference type="PANTHER" id="PTHR11481">
    <property type="entry name" value="IMMUNOGLOBULIN FC RECEPTOR"/>
    <property type="match status" value="1"/>
</dbReference>
<protein>
    <recommendedName>
        <fullName evidence="4">Ig-like domain-containing protein</fullName>
    </recommendedName>
</protein>
<dbReference type="GO" id="GO:0006955">
    <property type="term" value="P:immune response"/>
    <property type="evidence" value="ECO:0007669"/>
    <property type="project" value="TreeGrafter"/>
</dbReference>
<dbReference type="GO" id="GO:0004888">
    <property type="term" value="F:transmembrane signaling receptor activity"/>
    <property type="evidence" value="ECO:0007669"/>
    <property type="project" value="TreeGrafter"/>
</dbReference>
<reference evidence="5" key="1">
    <citation type="journal article" date="2022" name="bioRxiv">
        <title>Sequencing and chromosome-scale assembly of the giantPleurodeles waltlgenome.</title>
        <authorList>
            <person name="Brown T."/>
            <person name="Elewa A."/>
            <person name="Iarovenko S."/>
            <person name="Subramanian E."/>
            <person name="Araus A.J."/>
            <person name="Petzold A."/>
            <person name="Susuki M."/>
            <person name="Suzuki K.-i.T."/>
            <person name="Hayashi T."/>
            <person name="Toyoda A."/>
            <person name="Oliveira C."/>
            <person name="Osipova E."/>
            <person name="Leigh N.D."/>
            <person name="Simon A."/>
            <person name="Yun M.H."/>
        </authorList>
    </citation>
    <scope>NUCLEOTIDE SEQUENCE</scope>
    <source>
        <strain evidence="5">20211129_DDA</strain>
        <tissue evidence="5">Liver</tissue>
    </source>
</reference>
<dbReference type="PANTHER" id="PTHR11481:SF60">
    <property type="entry name" value="IG-LIKE DOMAIN-CONTAINING PROTEIN"/>
    <property type="match status" value="1"/>
</dbReference>
<dbReference type="InterPro" id="IPR036179">
    <property type="entry name" value="Ig-like_dom_sf"/>
</dbReference>
<keyword evidence="1" id="KW-0732">Signal</keyword>
<dbReference type="Pfam" id="PF13927">
    <property type="entry name" value="Ig_3"/>
    <property type="match status" value="1"/>
</dbReference>
<sequence length="526" mass="57274">MSPACLGLLGQPGLDSSGQEWISQPRGTLGYRSRGLALFCLSLAVYLSTHLPMTSAGHPSSPTLSFSAGYTTYLMGESVSLKCIAPTIARGFRFYKDGRAANGPLDPSLGTYRIASVNRGNQGSYTCKYWVDMLGQEVTSEESRPVQLHILEHPATPDLFLEPKNSVYLRGESVGVRCEVHGMASPAEYHFFKDGSNVAASRGTSESTYVIASADSQSAGSYTCQYFIHLPGRLLTSMLSSPVSIYITDHPVAPTISYQPLFPVFITGETLILQCKAFSAATVSGFRFYHASREVAHWSGPAPGIFEIPKVRLDQQGPYSCIYWTQQAGRVIPSLESSTVLIYVIDPLLPPILTVIPFNGQVTDGDIVTLHCLPRSLRMNFTTHFTSGHSEILHNISETQNSYSFQVTLARDSDGKNYSCYHEVDIHGRKLRSPSSAGVQITVQARLLLWPIITGTILGFLLVVILVLCLCWAVCPKHRGAASVCDDTSVQSSAPKDDTDLAYVSLTWSTLGSSHSRLGSTTEIFC</sequence>
<evidence type="ECO:0000256" key="2">
    <source>
        <dbReference type="ARBA" id="ARBA00023157"/>
    </source>
</evidence>
<dbReference type="SUPFAM" id="SSF48726">
    <property type="entry name" value="Immunoglobulin"/>
    <property type="match status" value="4"/>
</dbReference>
<feature type="transmembrane region" description="Helical" evidence="3">
    <location>
        <begin position="448"/>
        <end position="474"/>
    </location>
</feature>
<keyword evidence="3" id="KW-1133">Transmembrane helix</keyword>
<dbReference type="AlphaFoldDB" id="A0AAV7QA99"/>
<dbReference type="Pfam" id="PF13895">
    <property type="entry name" value="Ig_2"/>
    <property type="match status" value="1"/>
</dbReference>
<evidence type="ECO:0000259" key="4">
    <source>
        <dbReference type="PROSITE" id="PS50835"/>
    </source>
</evidence>
<keyword evidence="2" id="KW-1015">Disulfide bond</keyword>
<keyword evidence="3" id="KW-0472">Membrane</keyword>
<comment type="caution">
    <text evidence="5">The sequence shown here is derived from an EMBL/GenBank/DDBJ whole genome shotgun (WGS) entry which is preliminary data.</text>
</comment>
<proteinExistence type="predicted"/>
<keyword evidence="6" id="KW-1185">Reference proteome</keyword>
<dbReference type="InterPro" id="IPR007110">
    <property type="entry name" value="Ig-like_dom"/>
</dbReference>
<dbReference type="Proteomes" id="UP001066276">
    <property type="component" value="Chromosome 6"/>
</dbReference>
<dbReference type="SMART" id="SM00409">
    <property type="entry name" value="IG"/>
    <property type="match status" value="4"/>
</dbReference>
<dbReference type="GO" id="GO:0009897">
    <property type="term" value="C:external side of plasma membrane"/>
    <property type="evidence" value="ECO:0007669"/>
    <property type="project" value="TreeGrafter"/>
</dbReference>
<dbReference type="PROSITE" id="PS50835">
    <property type="entry name" value="IG_LIKE"/>
    <property type="match status" value="3"/>
</dbReference>
<evidence type="ECO:0000256" key="3">
    <source>
        <dbReference type="SAM" id="Phobius"/>
    </source>
</evidence>
<accession>A0AAV7QA99</accession>
<name>A0AAV7QA99_PLEWA</name>
<dbReference type="InterPro" id="IPR050488">
    <property type="entry name" value="Ig_Fc_receptor"/>
</dbReference>